<evidence type="ECO:0000313" key="4">
    <source>
        <dbReference type="EMBL" id="MFC4468673.1"/>
    </source>
</evidence>
<accession>A0ABV8YTT0</accession>
<keyword evidence="5" id="KW-1185">Reference proteome</keyword>
<dbReference type="PANTHER" id="PTHR30466:SF1">
    <property type="entry name" value="FMN REDUCTASE (NADH) RUTF"/>
    <property type="match status" value="1"/>
</dbReference>
<comment type="caution">
    <text evidence="4">The sequence shown here is derived from an EMBL/GenBank/DDBJ whole genome shotgun (WGS) entry which is preliminary data.</text>
</comment>
<dbReference type="EMBL" id="JBHSFG010000052">
    <property type="protein sequence ID" value="MFC4468673.1"/>
    <property type="molecule type" value="Genomic_DNA"/>
</dbReference>
<feature type="transmembrane region" description="Helical" evidence="2">
    <location>
        <begin position="12"/>
        <end position="32"/>
    </location>
</feature>
<dbReference type="PANTHER" id="PTHR30466">
    <property type="entry name" value="FLAVIN REDUCTASE"/>
    <property type="match status" value="1"/>
</dbReference>
<dbReference type="InterPro" id="IPR032710">
    <property type="entry name" value="NTF2-like_dom_sf"/>
</dbReference>
<evidence type="ECO:0000313" key="5">
    <source>
        <dbReference type="Proteomes" id="UP001596012"/>
    </source>
</evidence>
<name>A0ABV8YTT0_9ACTN</name>
<feature type="domain" description="Flavin reductase like" evidence="3">
    <location>
        <begin position="99"/>
        <end position="228"/>
    </location>
</feature>
<keyword evidence="2" id="KW-0812">Transmembrane</keyword>
<organism evidence="4 5">
    <name type="scientific">Streptomyces xiangluensis</name>
    <dbReference type="NCBI Taxonomy" id="2665720"/>
    <lineage>
        <taxon>Bacteria</taxon>
        <taxon>Bacillati</taxon>
        <taxon>Actinomycetota</taxon>
        <taxon>Actinomycetes</taxon>
        <taxon>Kitasatosporales</taxon>
        <taxon>Streptomycetaceae</taxon>
        <taxon>Streptomyces</taxon>
    </lineage>
</organism>
<reference evidence="5" key="1">
    <citation type="journal article" date="2019" name="Int. J. Syst. Evol. Microbiol.">
        <title>The Global Catalogue of Microorganisms (GCM) 10K type strain sequencing project: providing services to taxonomists for standard genome sequencing and annotation.</title>
        <authorList>
            <consortium name="The Broad Institute Genomics Platform"/>
            <consortium name="The Broad Institute Genome Sequencing Center for Infectious Disease"/>
            <person name="Wu L."/>
            <person name="Ma J."/>
        </authorList>
    </citation>
    <scope>NUCLEOTIDE SEQUENCE [LARGE SCALE GENOMIC DNA]</scope>
    <source>
        <strain evidence="5">DT43</strain>
    </source>
</reference>
<dbReference type="SUPFAM" id="SSF50475">
    <property type="entry name" value="FMN-binding split barrel"/>
    <property type="match status" value="1"/>
</dbReference>
<evidence type="ECO:0000256" key="2">
    <source>
        <dbReference type="SAM" id="Phobius"/>
    </source>
</evidence>
<dbReference type="InterPro" id="IPR012349">
    <property type="entry name" value="Split_barrel_FMN-bd"/>
</dbReference>
<dbReference type="Gene3D" id="2.30.110.10">
    <property type="entry name" value="Electron Transport, Fmn-binding Protein, Chain A"/>
    <property type="match status" value="1"/>
</dbReference>
<gene>
    <name evidence="4" type="ORF">ACFPH6_29780</name>
</gene>
<dbReference type="RefSeq" id="WP_386346648.1">
    <property type="nucleotide sequence ID" value="NZ_JBHSFG010000052.1"/>
</dbReference>
<proteinExistence type="predicted"/>
<sequence>MLAGGLNALQNTVIVTSLPFLVIIAGLAVSFWKELSAGRKEQTDVASDARRGLIEKVWAAAWGQGDVDALDALLNPAYLRHGGDPHPQDLNAFKAAIVSIRAAFPDLVTTIDDIVSLDPATVMVCVQRTSSTHDCLFRADHLAINILSTDQLDVVGTFASKANDKFRDLAWESGPFGSPLIARSSAQMEVEIRERLQVSTHTVFICRVVHAAVADHHPMVYSAGKFFDGGALAPLG</sequence>
<dbReference type="SUPFAM" id="SSF54427">
    <property type="entry name" value="NTF2-like"/>
    <property type="match status" value="1"/>
</dbReference>
<protein>
    <submittedName>
        <fullName evidence="4">Flavin reductase</fullName>
    </submittedName>
</protein>
<keyword evidence="2" id="KW-1133">Transmembrane helix</keyword>
<dbReference type="Pfam" id="PF01613">
    <property type="entry name" value="Flavin_Reduct"/>
    <property type="match status" value="1"/>
</dbReference>
<dbReference type="SMART" id="SM00903">
    <property type="entry name" value="Flavin_Reduct"/>
    <property type="match status" value="1"/>
</dbReference>
<keyword evidence="1" id="KW-0560">Oxidoreductase</keyword>
<dbReference type="Proteomes" id="UP001596012">
    <property type="component" value="Unassembled WGS sequence"/>
</dbReference>
<keyword evidence="2" id="KW-0472">Membrane</keyword>
<dbReference type="InterPro" id="IPR002563">
    <property type="entry name" value="Flavin_Rdtase-like_dom"/>
</dbReference>
<dbReference type="InterPro" id="IPR050268">
    <property type="entry name" value="NADH-dep_flavin_reductase"/>
</dbReference>
<evidence type="ECO:0000259" key="3">
    <source>
        <dbReference type="SMART" id="SM00903"/>
    </source>
</evidence>
<evidence type="ECO:0000256" key="1">
    <source>
        <dbReference type="ARBA" id="ARBA00023002"/>
    </source>
</evidence>